<reference evidence="7 8" key="1">
    <citation type="journal article" date="2012" name="PLoS Pathog.">
        <title>Diverse lifestyles and strategies of plant pathogenesis encoded in the genomes of eighteen Dothideomycetes fungi.</title>
        <authorList>
            <person name="Ohm R.A."/>
            <person name="Feau N."/>
            <person name="Henrissat B."/>
            <person name="Schoch C.L."/>
            <person name="Horwitz B.A."/>
            <person name="Barry K.W."/>
            <person name="Condon B.J."/>
            <person name="Copeland A.C."/>
            <person name="Dhillon B."/>
            <person name="Glaser F."/>
            <person name="Hesse C.N."/>
            <person name="Kosti I."/>
            <person name="LaButti K."/>
            <person name="Lindquist E.A."/>
            <person name="Lucas S."/>
            <person name="Salamov A.A."/>
            <person name="Bradshaw R.E."/>
            <person name="Ciuffetti L."/>
            <person name="Hamelin R.C."/>
            <person name="Kema G.H.J."/>
            <person name="Lawrence C."/>
            <person name="Scott J.A."/>
            <person name="Spatafora J.W."/>
            <person name="Turgeon B.G."/>
            <person name="de Wit P.J.G.M."/>
            <person name="Zhong S."/>
            <person name="Goodwin S.B."/>
            <person name="Grigoriev I.V."/>
        </authorList>
    </citation>
    <scope>NUCLEOTIDE SEQUENCE [LARGE SCALE GENOMIC DNA]</scope>
    <source>
        <strain evidence="7 8">UAMH 10762</strain>
    </source>
</reference>
<dbReference type="HOGENOM" id="CLU_043547_0_0_1"/>
<dbReference type="GO" id="GO:0000400">
    <property type="term" value="F:four-way junction DNA binding"/>
    <property type="evidence" value="ECO:0007669"/>
    <property type="project" value="TreeGrafter"/>
</dbReference>
<dbReference type="PANTHER" id="PTHR46239">
    <property type="entry name" value="DNA REPAIR PROTEIN RAD51 HOMOLOG 3 RAD51C"/>
    <property type="match status" value="1"/>
</dbReference>
<dbReference type="GO" id="GO:0033065">
    <property type="term" value="C:Rad51C-XRCC3 complex"/>
    <property type="evidence" value="ECO:0007669"/>
    <property type="project" value="TreeGrafter"/>
</dbReference>
<comment type="subcellular location">
    <subcellularLocation>
        <location evidence="1">Nucleus</location>
    </subcellularLocation>
</comment>
<sequence length="377" mass="40049">MAATAQIINLCSSPSATQTKGHAHRLPTVSASRALQDLQSHGPDAVSTGLQPLDFLVAGKASGQGGFERGKVGELWGPVGAGKTTILMQAAAREVMRGHMVTWLDAATPLSGPRLRSMLQRRADTASDGSLNSSELEACMSRFSYRAVPTLSHLLALILHPRDGFVREGTSLLIIDGLNSLIDNDYPRILFASGNKTEQQKWQAGRRYTVLGALVAGLNKLAVIHNLAVIVTTGCASRMRTDSGLGSALIPGVGGAEWDAGVWTRMVVLRDYAGRFAGLQKCGGRSLISREEIGEVGKMVGFDISADGELVELRGRGAQVIPTAVKRSPVKPRKRTFDEVADSDGEVDEYGWAEMDDDALAAEANIDEPTDAGTATV</sequence>
<dbReference type="RefSeq" id="XP_007679202.1">
    <property type="nucleotide sequence ID" value="XM_007681012.1"/>
</dbReference>
<evidence type="ECO:0000256" key="3">
    <source>
        <dbReference type="ARBA" id="ARBA00022763"/>
    </source>
</evidence>
<dbReference type="EMBL" id="KB445560">
    <property type="protein sequence ID" value="EMC93257.1"/>
    <property type="molecule type" value="Genomic_DNA"/>
</dbReference>
<proteinExistence type="predicted"/>
<dbReference type="GO" id="GO:0005524">
    <property type="term" value="F:ATP binding"/>
    <property type="evidence" value="ECO:0007669"/>
    <property type="project" value="UniProtKB-KW"/>
</dbReference>
<evidence type="ECO:0000256" key="4">
    <source>
        <dbReference type="ARBA" id="ARBA00022840"/>
    </source>
</evidence>
<dbReference type="GO" id="GO:0005657">
    <property type="term" value="C:replication fork"/>
    <property type="evidence" value="ECO:0007669"/>
    <property type="project" value="TreeGrafter"/>
</dbReference>
<dbReference type="eggNOG" id="KOG1433">
    <property type="taxonomic scope" value="Eukaryota"/>
</dbReference>
<dbReference type="OrthoDB" id="5957327at2759"/>
<dbReference type="InterPro" id="IPR027417">
    <property type="entry name" value="P-loop_NTPase"/>
</dbReference>
<keyword evidence="5" id="KW-0234">DNA repair</keyword>
<gene>
    <name evidence="7" type="ORF">BAUCODRAFT_36929</name>
</gene>
<evidence type="ECO:0000256" key="5">
    <source>
        <dbReference type="ARBA" id="ARBA00023204"/>
    </source>
</evidence>
<dbReference type="GeneID" id="19113108"/>
<accession>M2LGN3</accession>
<dbReference type="AlphaFoldDB" id="M2LGN3"/>
<dbReference type="Gene3D" id="3.40.50.300">
    <property type="entry name" value="P-loop containing nucleotide triphosphate hydrolases"/>
    <property type="match status" value="1"/>
</dbReference>
<dbReference type="GO" id="GO:0007131">
    <property type="term" value="P:reciprocal meiotic recombination"/>
    <property type="evidence" value="ECO:0007669"/>
    <property type="project" value="TreeGrafter"/>
</dbReference>
<dbReference type="KEGG" id="bcom:BAUCODRAFT_36929"/>
<dbReference type="InterPro" id="IPR052093">
    <property type="entry name" value="HR_Repair_Mediator"/>
</dbReference>
<dbReference type="Proteomes" id="UP000011761">
    <property type="component" value="Unassembled WGS sequence"/>
</dbReference>
<organism evidence="7 8">
    <name type="scientific">Baudoinia panamericana (strain UAMH 10762)</name>
    <name type="common">Angels' share fungus</name>
    <name type="synonym">Baudoinia compniacensis (strain UAMH 10762)</name>
    <dbReference type="NCBI Taxonomy" id="717646"/>
    <lineage>
        <taxon>Eukaryota</taxon>
        <taxon>Fungi</taxon>
        <taxon>Dikarya</taxon>
        <taxon>Ascomycota</taxon>
        <taxon>Pezizomycotina</taxon>
        <taxon>Dothideomycetes</taxon>
        <taxon>Dothideomycetidae</taxon>
        <taxon>Mycosphaerellales</taxon>
        <taxon>Teratosphaeriaceae</taxon>
        <taxon>Baudoinia</taxon>
    </lineage>
</organism>
<evidence type="ECO:0000256" key="1">
    <source>
        <dbReference type="ARBA" id="ARBA00004123"/>
    </source>
</evidence>
<dbReference type="OMA" id="IACNALR"/>
<evidence type="ECO:0000256" key="2">
    <source>
        <dbReference type="ARBA" id="ARBA00022741"/>
    </source>
</evidence>
<dbReference type="GO" id="GO:0033063">
    <property type="term" value="C:Rad51B-Rad51C-Rad51D-XRCC2 complex"/>
    <property type="evidence" value="ECO:0007669"/>
    <property type="project" value="TreeGrafter"/>
</dbReference>
<keyword evidence="2" id="KW-0547">Nucleotide-binding</keyword>
<dbReference type="SUPFAM" id="SSF52540">
    <property type="entry name" value="P-loop containing nucleoside triphosphate hydrolases"/>
    <property type="match status" value="1"/>
</dbReference>
<keyword evidence="4" id="KW-0067">ATP-binding</keyword>
<keyword evidence="6" id="KW-0539">Nucleus</keyword>
<keyword evidence="8" id="KW-1185">Reference proteome</keyword>
<evidence type="ECO:0000256" key="6">
    <source>
        <dbReference type="ARBA" id="ARBA00023242"/>
    </source>
</evidence>
<evidence type="ECO:0000313" key="7">
    <source>
        <dbReference type="EMBL" id="EMC93257.1"/>
    </source>
</evidence>
<name>M2LGN3_BAUPA</name>
<dbReference type="PANTHER" id="PTHR46239:SF1">
    <property type="entry name" value="DNA REPAIR PROTEIN RAD51 HOMOLOG 3"/>
    <property type="match status" value="1"/>
</dbReference>
<evidence type="ECO:0000313" key="8">
    <source>
        <dbReference type="Proteomes" id="UP000011761"/>
    </source>
</evidence>
<dbReference type="GO" id="GO:0000707">
    <property type="term" value="P:meiotic DNA recombinase assembly"/>
    <property type="evidence" value="ECO:0007669"/>
    <property type="project" value="TreeGrafter"/>
</dbReference>
<protein>
    <submittedName>
        <fullName evidence="7">Uncharacterized protein</fullName>
    </submittedName>
</protein>
<keyword evidence="3" id="KW-0227">DNA damage</keyword>
<dbReference type="STRING" id="717646.M2LGN3"/>
<dbReference type="GO" id="GO:0008821">
    <property type="term" value="F:crossover junction DNA endonuclease activity"/>
    <property type="evidence" value="ECO:0007669"/>
    <property type="project" value="TreeGrafter"/>
</dbReference>